<dbReference type="RefSeq" id="WP_284679164.1">
    <property type="nucleotide sequence ID" value="NZ_CP060096.1"/>
</dbReference>
<evidence type="ECO:0000313" key="7">
    <source>
        <dbReference type="EMBL" id="QSZ26489.1"/>
    </source>
</evidence>
<sequence length="203" mass="23652">MNKYVVDFIFLPLIGAFHGYLTNKVAIWLLFNPKEPIRIPIIKYDIQGVLPKRKAAIADSLADVVENELFSQNDIKKFFQENKIFIKSIPMIHQHIMDRIEEQLPKWIPIVIRRSIMDYLSNVMMKELFSLFKQFGDYIEEVQTALPIKDIVKDKILKLNFAELELLVRKVAKKELSFIEWLGFYMGLGIGLIQGIFLIAIGH</sequence>
<feature type="transmembrane region" description="Helical" evidence="6">
    <location>
        <begin position="6"/>
        <end position="31"/>
    </location>
</feature>
<dbReference type="PANTHER" id="PTHR35791">
    <property type="entry name" value="UPF0754 MEMBRANE PROTEIN YHEB"/>
    <property type="match status" value="1"/>
</dbReference>
<keyword evidence="3 6" id="KW-0812">Transmembrane</keyword>
<evidence type="ECO:0000256" key="4">
    <source>
        <dbReference type="ARBA" id="ARBA00022989"/>
    </source>
</evidence>
<reference evidence="7" key="1">
    <citation type="submission" date="2020-08" db="EMBL/GenBank/DDBJ databases">
        <title>Genomic insights into the carbon and energy metabolism of the first obligate autotrophic acetogenic bacterium Aceticella autotrophica gen. nov., sp. nov.</title>
        <authorList>
            <person name="Toshchakov S.V."/>
            <person name="Elcheninov A.G."/>
            <person name="Kublanov I.V."/>
            <person name="Frolov E.N."/>
            <person name="Lebedinsky A.V."/>
        </authorList>
    </citation>
    <scope>NUCLEOTIDE SEQUENCE</scope>
    <source>
        <strain evidence="7">3443-3Ac</strain>
    </source>
</reference>
<dbReference type="EMBL" id="CP060096">
    <property type="protein sequence ID" value="QSZ26489.1"/>
    <property type="molecule type" value="Genomic_DNA"/>
</dbReference>
<keyword evidence="8" id="KW-1185">Reference proteome</keyword>
<evidence type="ECO:0000313" key="8">
    <source>
        <dbReference type="Proteomes" id="UP000671913"/>
    </source>
</evidence>
<name>A0A975ATX1_9THEO</name>
<evidence type="ECO:0000256" key="2">
    <source>
        <dbReference type="ARBA" id="ARBA00008053"/>
    </source>
</evidence>
<feature type="transmembrane region" description="Helical" evidence="6">
    <location>
        <begin position="178"/>
        <end position="201"/>
    </location>
</feature>
<organism evidence="7 8">
    <name type="scientific">Aceticella autotrophica</name>
    <dbReference type="NCBI Taxonomy" id="2755338"/>
    <lineage>
        <taxon>Bacteria</taxon>
        <taxon>Bacillati</taxon>
        <taxon>Bacillota</taxon>
        <taxon>Clostridia</taxon>
        <taxon>Thermoanaerobacterales</taxon>
        <taxon>Thermoanaerobacteraceae</taxon>
        <taxon>Aceticella</taxon>
    </lineage>
</organism>
<gene>
    <name evidence="7" type="ORF">ACETAC_06080</name>
</gene>
<dbReference type="KEGG" id="aaut:ACETAC_06080"/>
<dbReference type="InterPro" id="IPR007383">
    <property type="entry name" value="DUF445"/>
</dbReference>
<comment type="similarity">
    <text evidence="2">Belongs to the UPF0754 family.</text>
</comment>
<evidence type="ECO:0000256" key="3">
    <source>
        <dbReference type="ARBA" id="ARBA00022692"/>
    </source>
</evidence>
<evidence type="ECO:0000256" key="1">
    <source>
        <dbReference type="ARBA" id="ARBA00004308"/>
    </source>
</evidence>
<evidence type="ECO:0000256" key="6">
    <source>
        <dbReference type="SAM" id="Phobius"/>
    </source>
</evidence>
<proteinExistence type="inferred from homology"/>
<keyword evidence="5 6" id="KW-0472">Membrane</keyword>
<protein>
    <submittedName>
        <fullName evidence="7">DUF445 family protein</fullName>
    </submittedName>
</protein>
<keyword evidence="4 6" id="KW-1133">Transmembrane helix</keyword>
<comment type="subcellular location">
    <subcellularLocation>
        <location evidence="1">Endomembrane system</location>
    </subcellularLocation>
</comment>
<evidence type="ECO:0000256" key="5">
    <source>
        <dbReference type="ARBA" id="ARBA00023136"/>
    </source>
</evidence>
<dbReference type="PANTHER" id="PTHR35791:SF1">
    <property type="entry name" value="UPF0754 MEMBRANE PROTEIN YHEB"/>
    <property type="match status" value="1"/>
</dbReference>
<dbReference type="Proteomes" id="UP000671913">
    <property type="component" value="Chromosome"/>
</dbReference>
<accession>A0A975ATX1</accession>
<dbReference type="Pfam" id="PF04286">
    <property type="entry name" value="DUF445"/>
    <property type="match status" value="1"/>
</dbReference>
<dbReference type="AlphaFoldDB" id="A0A975ATX1"/>
<dbReference type="GO" id="GO:0012505">
    <property type="term" value="C:endomembrane system"/>
    <property type="evidence" value="ECO:0007669"/>
    <property type="project" value="UniProtKB-SubCell"/>
</dbReference>